<dbReference type="GO" id="GO:0042781">
    <property type="term" value="F:3'-tRNA processing endoribonuclease activity"/>
    <property type="evidence" value="ECO:0007669"/>
    <property type="project" value="TreeGrafter"/>
</dbReference>
<dbReference type="InterPro" id="IPR000100">
    <property type="entry name" value="RNase_P"/>
</dbReference>
<proteinExistence type="inferred from homology"/>
<dbReference type="GO" id="GO:0000049">
    <property type="term" value="F:tRNA binding"/>
    <property type="evidence" value="ECO:0007669"/>
    <property type="project" value="UniProtKB-UniRule"/>
</dbReference>
<keyword evidence="6 7" id="KW-0694">RNA-binding</keyword>
<organism evidence="9 10">
    <name type="scientific">Gilvimarinus xylanilyticus</name>
    <dbReference type="NCBI Taxonomy" id="2944139"/>
    <lineage>
        <taxon>Bacteria</taxon>
        <taxon>Pseudomonadati</taxon>
        <taxon>Pseudomonadota</taxon>
        <taxon>Gammaproteobacteria</taxon>
        <taxon>Cellvibrionales</taxon>
        <taxon>Cellvibrionaceae</taxon>
        <taxon>Gilvimarinus</taxon>
    </lineage>
</organism>
<dbReference type="HAMAP" id="MF_00227">
    <property type="entry name" value="RNase_P"/>
    <property type="match status" value="1"/>
</dbReference>
<evidence type="ECO:0000256" key="3">
    <source>
        <dbReference type="ARBA" id="ARBA00022722"/>
    </source>
</evidence>
<dbReference type="Gene3D" id="3.30.230.10">
    <property type="match status" value="1"/>
</dbReference>
<dbReference type="GO" id="GO:0030677">
    <property type="term" value="C:ribonuclease P complex"/>
    <property type="evidence" value="ECO:0007669"/>
    <property type="project" value="TreeGrafter"/>
</dbReference>
<keyword evidence="3 7" id="KW-0540">Nuclease</keyword>
<comment type="catalytic activity">
    <reaction evidence="7">
        <text>Endonucleolytic cleavage of RNA, removing 5'-extranucleotides from tRNA precursor.</text>
        <dbReference type="EC" id="3.1.26.5"/>
    </reaction>
</comment>
<sequence>MSSLEFRKQQRLLNAHDFKAVFADAPYRASHQHLLILSRNNGSDTARLGLVIAKKNIRLAVNRNRVKRLIRESFRHHQQQLAGLDVIVLARRGLDELDNAVLSHTLNKQWRRITRKRDQEKGE</sequence>
<dbReference type="GO" id="GO:0001682">
    <property type="term" value="P:tRNA 5'-leader removal"/>
    <property type="evidence" value="ECO:0007669"/>
    <property type="project" value="UniProtKB-UniRule"/>
</dbReference>
<reference evidence="9" key="2">
    <citation type="submission" date="2023-01" db="EMBL/GenBank/DDBJ databases">
        <title>Gilvimarinus xylanilyticus HB14 isolated from Caulerpa lentillifera aquaculture base in Hainan, China.</title>
        <authorList>
            <person name="Zhang Y.-J."/>
        </authorList>
    </citation>
    <scope>NUCLEOTIDE SEQUENCE</scope>
    <source>
        <strain evidence="9">HB14</strain>
    </source>
</reference>
<evidence type="ECO:0000256" key="4">
    <source>
        <dbReference type="ARBA" id="ARBA00022759"/>
    </source>
</evidence>
<dbReference type="InterPro" id="IPR014721">
    <property type="entry name" value="Ribsml_uS5_D2-typ_fold_subgr"/>
</dbReference>
<dbReference type="NCBIfam" id="TIGR00188">
    <property type="entry name" value="rnpA"/>
    <property type="match status" value="1"/>
</dbReference>
<keyword evidence="10" id="KW-1185">Reference proteome</keyword>
<comment type="function">
    <text evidence="1 7">RNaseP catalyzes the removal of the 5'-leader sequence from pre-tRNA to produce the mature 5'-terminus. It can also cleave other RNA substrates such as 4.5S RNA. The protein component plays an auxiliary but essential role in vivo by binding to the 5'-leader sequence and broadening the substrate specificity of the ribozyme.</text>
</comment>
<accession>A0A9X2I5X4</accession>
<name>A0A9X2I5X4_9GAMM</name>
<evidence type="ECO:0000313" key="9">
    <source>
        <dbReference type="EMBL" id="MCP8900501.1"/>
    </source>
</evidence>
<dbReference type="SUPFAM" id="SSF54211">
    <property type="entry name" value="Ribosomal protein S5 domain 2-like"/>
    <property type="match status" value="1"/>
</dbReference>
<dbReference type="RefSeq" id="WP_253968789.1">
    <property type="nucleotide sequence ID" value="NZ_JAMFTH010000005.1"/>
</dbReference>
<keyword evidence="4 7" id="KW-0255">Endonuclease</keyword>
<dbReference type="InterPro" id="IPR020539">
    <property type="entry name" value="RNase_P_CS"/>
</dbReference>
<dbReference type="Proteomes" id="UP001139319">
    <property type="component" value="Unassembled WGS sequence"/>
</dbReference>
<dbReference type="PANTHER" id="PTHR33992:SF1">
    <property type="entry name" value="RIBONUCLEASE P PROTEIN COMPONENT"/>
    <property type="match status" value="1"/>
</dbReference>
<dbReference type="AlphaFoldDB" id="A0A9X2I5X4"/>
<evidence type="ECO:0000256" key="6">
    <source>
        <dbReference type="ARBA" id="ARBA00022884"/>
    </source>
</evidence>
<comment type="subunit">
    <text evidence="7">Consists of a catalytic RNA component (M1 or rnpB) and a protein subunit.</text>
</comment>
<dbReference type="PANTHER" id="PTHR33992">
    <property type="entry name" value="RIBONUCLEASE P PROTEIN COMPONENT"/>
    <property type="match status" value="1"/>
</dbReference>
<evidence type="ECO:0000256" key="7">
    <source>
        <dbReference type="HAMAP-Rule" id="MF_00227"/>
    </source>
</evidence>
<evidence type="ECO:0000256" key="5">
    <source>
        <dbReference type="ARBA" id="ARBA00022801"/>
    </source>
</evidence>
<dbReference type="Pfam" id="PF00825">
    <property type="entry name" value="Ribonuclease_P"/>
    <property type="match status" value="1"/>
</dbReference>
<dbReference type="EC" id="3.1.26.5" evidence="7 8"/>
<dbReference type="GO" id="GO:0004526">
    <property type="term" value="F:ribonuclease P activity"/>
    <property type="evidence" value="ECO:0007669"/>
    <property type="project" value="UniProtKB-UniRule"/>
</dbReference>
<dbReference type="PROSITE" id="PS00648">
    <property type="entry name" value="RIBONUCLEASE_P"/>
    <property type="match status" value="1"/>
</dbReference>
<evidence type="ECO:0000313" key="10">
    <source>
        <dbReference type="Proteomes" id="UP001139319"/>
    </source>
</evidence>
<evidence type="ECO:0000256" key="8">
    <source>
        <dbReference type="NCBIfam" id="TIGR00188"/>
    </source>
</evidence>
<keyword evidence="2 7" id="KW-0819">tRNA processing</keyword>
<gene>
    <name evidence="7 9" type="primary">rnpA</name>
    <name evidence="9" type="ORF">M6D89_14435</name>
</gene>
<dbReference type="EMBL" id="JAMFTH010000005">
    <property type="protein sequence ID" value="MCP8900501.1"/>
    <property type="molecule type" value="Genomic_DNA"/>
</dbReference>
<protein>
    <recommendedName>
        <fullName evidence="7 8">Ribonuclease P protein component</fullName>
        <shortName evidence="7">RNase P protein</shortName>
        <shortName evidence="7">RNaseP protein</shortName>
        <ecNumber evidence="7 8">3.1.26.5</ecNumber>
    </recommendedName>
    <alternativeName>
        <fullName evidence="7">Protein C5</fullName>
    </alternativeName>
</protein>
<comment type="caution">
    <text evidence="9">The sequence shown here is derived from an EMBL/GenBank/DDBJ whole genome shotgun (WGS) entry which is preliminary data.</text>
</comment>
<evidence type="ECO:0000256" key="2">
    <source>
        <dbReference type="ARBA" id="ARBA00022694"/>
    </source>
</evidence>
<comment type="similarity">
    <text evidence="7">Belongs to the RnpA family.</text>
</comment>
<dbReference type="InterPro" id="IPR020568">
    <property type="entry name" value="Ribosomal_Su5_D2-typ_SF"/>
</dbReference>
<evidence type="ECO:0000256" key="1">
    <source>
        <dbReference type="ARBA" id="ARBA00002663"/>
    </source>
</evidence>
<keyword evidence="5 7" id="KW-0378">Hydrolase</keyword>
<reference evidence="9" key="1">
    <citation type="submission" date="2022-05" db="EMBL/GenBank/DDBJ databases">
        <authorList>
            <person name="Sun H.-N."/>
        </authorList>
    </citation>
    <scope>NUCLEOTIDE SEQUENCE</scope>
    <source>
        <strain evidence="9">HB14</strain>
    </source>
</reference>